<name>A0ABN2VU63_9ACTN</name>
<sequence length="231" mass="22671">MHAHQDPQQRGGTGERERDGGEAGAQDGEADGQSGGEGGVVAGEGPVAGFGALGDGVGAAHGAAGAFLVDDELQRLADGVGGDGADAGEHGRGDAVRVARTEGGPPGPQEEGAEEHQGSLGGEFEEAAEPGGAVRHGFGEGAVEGDGGAVRDPRGARVAGSAGGQQPEGQGREGHQDRGEGRRGDRREGGGRSTSGGGCLSCFSSHDGNVERRAAGSPSRRSGCGYDEGQA</sequence>
<comment type="caution">
    <text evidence="2">The sequence shown here is derived from an EMBL/GenBank/DDBJ whole genome shotgun (WGS) entry which is preliminary data.</text>
</comment>
<keyword evidence="3" id="KW-1185">Reference proteome</keyword>
<dbReference type="EMBL" id="BAAAPE010000007">
    <property type="protein sequence ID" value="GAA2072849.1"/>
    <property type="molecule type" value="Genomic_DNA"/>
</dbReference>
<evidence type="ECO:0000313" key="2">
    <source>
        <dbReference type="EMBL" id="GAA2072849.1"/>
    </source>
</evidence>
<accession>A0ABN2VU63</accession>
<dbReference type="Proteomes" id="UP001500016">
    <property type="component" value="Unassembled WGS sequence"/>
</dbReference>
<gene>
    <name evidence="2" type="ORF">GCM10009801_25730</name>
</gene>
<evidence type="ECO:0000256" key="1">
    <source>
        <dbReference type="SAM" id="MobiDB-lite"/>
    </source>
</evidence>
<reference evidence="2 3" key="1">
    <citation type="journal article" date="2019" name="Int. J. Syst. Evol. Microbiol.">
        <title>The Global Catalogue of Microorganisms (GCM) 10K type strain sequencing project: providing services to taxonomists for standard genome sequencing and annotation.</title>
        <authorList>
            <consortium name="The Broad Institute Genomics Platform"/>
            <consortium name="The Broad Institute Genome Sequencing Center for Infectious Disease"/>
            <person name="Wu L."/>
            <person name="Ma J."/>
        </authorList>
    </citation>
    <scope>NUCLEOTIDE SEQUENCE [LARGE SCALE GENOMIC DNA]</scope>
    <source>
        <strain evidence="2 3">JCM 15478</strain>
    </source>
</reference>
<feature type="region of interest" description="Disordered" evidence="1">
    <location>
        <begin position="1"/>
        <end position="56"/>
    </location>
</feature>
<feature type="compositionally biased region" description="Gly residues" evidence="1">
    <location>
        <begin position="139"/>
        <end position="148"/>
    </location>
</feature>
<feature type="compositionally biased region" description="Basic and acidic residues" evidence="1">
    <location>
        <begin position="87"/>
        <end position="100"/>
    </location>
</feature>
<proteinExistence type="predicted"/>
<protein>
    <submittedName>
        <fullName evidence="2">Uncharacterized protein</fullName>
    </submittedName>
</protein>
<feature type="compositionally biased region" description="Gly residues" evidence="1">
    <location>
        <begin position="33"/>
        <end position="56"/>
    </location>
</feature>
<organism evidence="2 3">
    <name type="scientific">Streptomyces albiaxialis</name>
    <dbReference type="NCBI Taxonomy" id="329523"/>
    <lineage>
        <taxon>Bacteria</taxon>
        <taxon>Bacillati</taxon>
        <taxon>Actinomycetota</taxon>
        <taxon>Actinomycetes</taxon>
        <taxon>Kitasatosporales</taxon>
        <taxon>Streptomycetaceae</taxon>
        <taxon>Streptomyces</taxon>
    </lineage>
</organism>
<feature type="compositionally biased region" description="Basic and acidic residues" evidence="1">
    <location>
        <begin position="170"/>
        <end position="190"/>
    </location>
</feature>
<evidence type="ECO:0000313" key="3">
    <source>
        <dbReference type="Proteomes" id="UP001500016"/>
    </source>
</evidence>
<feature type="compositionally biased region" description="Basic and acidic residues" evidence="1">
    <location>
        <begin position="1"/>
        <end position="21"/>
    </location>
</feature>
<feature type="region of interest" description="Disordered" evidence="1">
    <location>
        <begin position="77"/>
        <end position="231"/>
    </location>
</feature>